<dbReference type="SUPFAM" id="SSF100879">
    <property type="entry name" value="Lesion bypass DNA polymerase (Y-family), little finger domain"/>
    <property type="match status" value="1"/>
</dbReference>
<evidence type="ECO:0000256" key="14">
    <source>
        <dbReference type="ARBA" id="ARBA00023204"/>
    </source>
</evidence>
<dbReference type="RefSeq" id="XP_040583703.1">
    <property type="nucleotide sequence ID" value="XM_040727769.2"/>
</dbReference>
<feature type="domain" description="UmuC" evidence="19">
    <location>
        <begin position="6"/>
        <end position="234"/>
    </location>
</feature>
<dbReference type="FunFam" id="1.10.150.20:FF:000014">
    <property type="entry name" value="Polymerase (DNA directed), eta"/>
    <property type="match status" value="1"/>
</dbReference>
<dbReference type="Gene3D" id="6.10.250.1630">
    <property type="match status" value="1"/>
</dbReference>
<keyword evidence="10" id="KW-0863">Zinc-finger</keyword>
<dbReference type="PROSITE" id="PS50173">
    <property type="entry name" value="UMUC"/>
    <property type="match status" value="1"/>
</dbReference>
<feature type="compositionally biased region" description="Basic and acidic residues" evidence="18">
    <location>
        <begin position="542"/>
        <end position="553"/>
    </location>
</feature>
<dbReference type="Gene3D" id="3.40.1170.60">
    <property type="match status" value="1"/>
</dbReference>
<dbReference type="Pfam" id="PF21704">
    <property type="entry name" value="POLH-Rev1_HhH"/>
    <property type="match status" value="1"/>
</dbReference>
<dbReference type="FunFam" id="3.30.1490.100:FF:000007">
    <property type="entry name" value="DNA polymerase eta"/>
    <property type="match status" value="1"/>
</dbReference>
<dbReference type="FunFam" id="3.40.1170.60:FF:000003">
    <property type="entry name" value="DNA polymerase eta"/>
    <property type="match status" value="1"/>
</dbReference>
<evidence type="ECO:0000256" key="5">
    <source>
        <dbReference type="ARBA" id="ARBA00012417"/>
    </source>
</evidence>
<evidence type="ECO:0000256" key="8">
    <source>
        <dbReference type="ARBA" id="ARBA00022723"/>
    </source>
</evidence>
<dbReference type="InterPro" id="IPR043128">
    <property type="entry name" value="Rev_trsase/Diguanyl_cyclase"/>
</dbReference>
<dbReference type="GO" id="GO:0003684">
    <property type="term" value="F:damaged DNA binding"/>
    <property type="evidence" value="ECO:0007669"/>
    <property type="project" value="InterPro"/>
</dbReference>
<comment type="cofactor">
    <cofactor evidence="2">
        <name>Mg(2+)</name>
        <dbReference type="ChEBI" id="CHEBI:18420"/>
    </cofactor>
</comment>
<dbReference type="GO" id="GO:0005657">
    <property type="term" value="C:replication fork"/>
    <property type="evidence" value="ECO:0007669"/>
    <property type="project" value="TreeGrafter"/>
</dbReference>
<keyword evidence="14" id="KW-0234">DNA repair</keyword>
<evidence type="ECO:0000256" key="6">
    <source>
        <dbReference type="ARBA" id="ARBA00022679"/>
    </source>
</evidence>
<evidence type="ECO:0000256" key="18">
    <source>
        <dbReference type="SAM" id="MobiDB-lite"/>
    </source>
</evidence>
<dbReference type="GO" id="GO:0006281">
    <property type="term" value="P:DNA repair"/>
    <property type="evidence" value="ECO:0007669"/>
    <property type="project" value="UniProtKB-KW"/>
</dbReference>
<dbReference type="GeneID" id="121132366"/>
<evidence type="ECO:0000256" key="13">
    <source>
        <dbReference type="ARBA" id="ARBA00022843"/>
    </source>
</evidence>
<dbReference type="InterPro" id="IPR041298">
    <property type="entry name" value="UBZ3"/>
</dbReference>
<evidence type="ECO:0000256" key="11">
    <source>
        <dbReference type="ARBA" id="ARBA00022833"/>
    </source>
</evidence>
<dbReference type="GO" id="GO:0005634">
    <property type="term" value="C:nucleus"/>
    <property type="evidence" value="ECO:0007669"/>
    <property type="project" value="UniProtKB-SubCell"/>
</dbReference>
<comment type="similarity">
    <text evidence="4">Belongs to the DNA polymerase type-Y family.</text>
</comment>
<proteinExistence type="inferred from homology"/>
<dbReference type="GO" id="GO:0042276">
    <property type="term" value="P:error-prone translesion synthesis"/>
    <property type="evidence" value="ECO:0007669"/>
    <property type="project" value="TreeGrafter"/>
</dbReference>
<protein>
    <recommendedName>
        <fullName evidence="16">DNA polymerase eta</fullName>
        <ecNumber evidence="5">2.7.7.7</ecNumber>
    </recommendedName>
</protein>
<dbReference type="GO" id="GO:0003887">
    <property type="term" value="F:DNA-directed DNA polymerase activity"/>
    <property type="evidence" value="ECO:0007669"/>
    <property type="project" value="UniProtKB-EC"/>
</dbReference>
<dbReference type="Pfam" id="PF18439">
    <property type="entry name" value="zf_UBZ"/>
    <property type="match status" value="1"/>
</dbReference>
<dbReference type="KEGG" id="lsm:121132366"/>
<evidence type="ECO:0000256" key="7">
    <source>
        <dbReference type="ARBA" id="ARBA00022695"/>
    </source>
</evidence>
<feature type="region of interest" description="Disordered" evidence="18">
    <location>
        <begin position="535"/>
        <end position="564"/>
    </location>
</feature>
<dbReference type="InterPro" id="IPR017961">
    <property type="entry name" value="DNA_pol_Y-fam_little_finger"/>
</dbReference>
<keyword evidence="9" id="KW-0227">DNA damage</keyword>
<comment type="subcellular location">
    <subcellularLocation>
        <location evidence="3">Nucleus</location>
    </subcellularLocation>
</comment>
<dbReference type="GO" id="GO:0009411">
    <property type="term" value="P:response to UV"/>
    <property type="evidence" value="ECO:0007669"/>
    <property type="project" value="UniProtKB-ARBA"/>
</dbReference>
<keyword evidence="7" id="KW-0548">Nucleotidyltransferase</keyword>
<dbReference type="InterPro" id="IPR001126">
    <property type="entry name" value="UmuC"/>
</dbReference>
<dbReference type="Gene3D" id="3.30.70.270">
    <property type="match status" value="1"/>
</dbReference>
<dbReference type="GO" id="GO:0008270">
    <property type="term" value="F:zinc ion binding"/>
    <property type="evidence" value="ECO:0007669"/>
    <property type="project" value="UniProtKB-KW"/>
</dbReference>
<evidence type="ECO:0000256" key="17">
    <source>
        <dbReference type="ARBA" id="ARBA00049244"/>
    </source>
</evidence>
<dbReference type="InterPro" id="IPR043502">
    <property type="entry name" value="DNA/RNA_pol_sf"/>
</dbReference>
<evidence type="ECO:0000256" key="2">
    <source>
        <dbReference type="ARBA" id="ARBA00001946"/>
    </source>
</evidence>
<evidence type="ECO:0000256" key="12">
    <source>
        <dbReference type="ARBA" id="ARBA00022842"/>
    </source>
</evidence>
<evidence type="ECO:0000259" key="19">
    <source>
        <dbReference type="PROSITE" id="PS50173"/>
    </source>
</evidence>
<dbReference type="PIRSF" id="PIRSF036603">
    <property type="entry name" value="DPol_eta"/>
    <property type="match status" value="1"/>
</dbReference>
<feature type="domain" description="UBZ3-type" evidence="20">
    <location>
        <begin position="494"/>
        <end position="528"/>
    </location>
</feature>
<dbReference type="EMBL" id="HACA01012419">
    <property type="protein sequence ID" value="CDW29780.1"/>
    <property type="molecule type" value="Transcribed_RNA"/>
</dbReference>
<dbReference type="Pfam" id="PF11799">
    <property type="entry name" value="IMS_C"/>
    <property type="match status" value="1"/>
</dbReference>
<dbReference type="CTD" id="5429"/>
<dbReference type="Gene3D" id="1.10.150.20">
    <property type="entry name" value="5' to 3' exonuclease, C-terminal subdomain"/>
    <property type="match status" value="1"/>
</dbReference>
<evidence type="ECO:0000259" key="20">
    <source>
        <dbReference type="PROSITE" id="PS51907"/>
    </source>
</evidence>
<evidence type="ECO:0000256" key="15">
    <source>
        <dbReference type="ARBA" id="ARBA00023242"/>
    </source>
</evidence>
<dbReference type="Gene3D" id="3.30.1490.100">
    <property type="entry name" value="DNA polymerase, Y-family, little finger domain"/>
    <property type="match status" value="1"/>
</dbReference>
<keyword evidence="8" id="KW-0479">Metal-binding</keyword>
<evidence type="ECO:0000256" key="9">
    <source>
        <dbReference type="ARBA" id="ARBA00022763"/>
    </source>
</evidence>
<accession>A0A0K2TVB3</accession>
<comment type="catalytic activity">
    <reaction evidence="17">
        <text>DNA(n) + a 2'-deoxyribonucleoside 5'-triphosphate = DNA(n+1) + diphosphate</text>
        <dbReference type="Rhea" id="RHEA:22508"/>
        <dbReference type="Rhea" id="RHEA-COMP:17339"/>
        <dbReference type="Rhea" id="RHEA-COMP:17340"/>
        <dbReference type="ChEBI" id="CHEBI:33019"/>
        <dbReference type="ChEBI" id="CHEBI:61560"/>
        <dbReference type="ChEBI" id="CHEBI:173112"/>
        <dbReference type="EC" id="2.7.7.7"/>
    </reaction>
</comment>
<sequence>MTDRIVVLLDMDCFYCQVEAKDDPSLAGVPSAVVQHNDWRGGGIIAVNYEARAFGVTRNMRGADAKLKCPEIQLVRVPMIREKADLSKYREAGKAVISAITQFDSKFIVERASVDEAYLDITPAVEAMESTPISSQTLPNTNVVGFEKNQVHKWLEDLNADDTRLSIGAYIMEQVREAVFEKTGFRCSAGIAHNKILAKISCGLHKPNQQTVLPHSSVPILYSKLKLTKLRGLGGKFGDQVLNLLNIETAMELSTINLKTLHKYFDEKTSLWLYRLGQGLDDEPVNGRELPKSIGCSKNFRGPQKRLDTMEKVIRWMKSLAEELSDRLIKDKEVNARVPKTLNINVGLEGSKSSVSRGGAFNTFDVDGITDRGLQLIQKLNNATDKEKYWKPPITLLSLNASKFEELNGNGTTSISAFFNSKLNVQTQQSEPTCSDSLKHEQKFIKTQLVSKDNENVEPCSITSDYTNVDPSVLEMLPADIKQEIESQIKRQKNDTEKETCPKCGITISPFDLPEHLDFHVAKELQKNYQCVVESIPSSKRKSSDSDSKESKKQKNILSFFNKI</sequence>
<dbReference type="GO" id="GO:0035861">
    <property type="term" value="C:site of double-strand break"/>
    <property type="evidence" value="ECO:0007669"/>
    <property type="project" value="TreeGrafter"/>
</dbReference>
<keyword evidence="11" id="KW-0862">Zinc</keyword>
<evidence type="ECO:0000256" key="16">
    <source>
        <dbReference type="ARBA" id="ARBA00044975"/>
    </source>
</evidence>
<evidence type="ECO:0000256" key="4">
    <source>
        <dbReference type="ARBA" id="ARBA00010945"/>
    </source>
</evidence>
<dbReference type="SUPFAM" id="SSF56672">
    <property type="entry name" value="DNA/RNA polymerases"/>
    <property type="match status" value="1"/>
</dbReference>
<evidence type="ECO:0000256" key="3">
    <source>
        <dbReference type="ARBA" id="ARBA00004123"/>
    </source>
</evidence>
<dbReference type="PANTHER" id="PTHR45873:SF1">
    <property type="entry name" value="DNA POLYMERASE ETA"/>
    <property type="match status" value="1"/>
</dbReference>
<name>A0A0K2TVB3_LEPSM</name>
<dbReference type="InterPro" id="IPR052230">
    <property type="entry name" value="DNA_polymerase_eta"/>
</dbReference>
<dbReference type="AlphaFoldDB" id="A0A0K2TVB3"/>
<keyword evidence="15" id="KW-0539">Nucleus</keyword>
<dbReference type="OrthoDB" id="5723at2759"/>
<dbReference type="PANTHER" id="PTHR45873">
    <property type="entry name" value="DNA POLYMERASE ETA"/>
    <property type="match status" value="1"/>
</dbReference>
<dbReference type="Pfam" id="PF00817">
    <property type="entry name" value="IMS"/>
    <property type="match status" value="1"/>
</dbReference>
<dbReference type="PROSITE" id="PS51907">
    <property type="entry name" value="ZF_UBZ3"/>
    <property type="match status" value="1"/>
</dbReference>
<reference evidence="21" key="1">
    <citation type="submission" date="2014-05" db="EMBL/GenBank/DDBJ databases">
        <authorList>
            <person name="Chronopoulou M."/>
        </authorList>
    </citation>
    <scope>NUCLEOTIDE SEQUENCE</scope>
    <source>
        <tissue evidence="21">Whole organism</tissue>
    </source>
</reference>
<keyword evidence="12" id="KW-0460">Magnesium</keyword>
<evidence type="ECO:0000256" key="10">
    <source>
        <dbReference type="ARBA" id="ARBA00022771"/>
    </source>
</evidence>
<dbReference type="InterPro" id="IPR036775">
    <property type="entry name" value="DNA_pol_Y-fam_lit_finger_sf"/>
</dbReference>
<evidence type="ECO:0000313" key="21">
    <source>
        <dbReference type="EMBL" id="CDW29780.1"/>
    </source>
</evidence>
<organism evidence="21">
    <name type="scientific">Lepeophtheirus salmonis</name>
    <name type="common">Salmon louse</name>
    <name type="synonym">Caligus salmonis</name>
    <dbReference type="NCBI Taxonomy" id="72036"/>
    <lineage>
        <taxon>Eukaryota</taxon>
        <taxon>Metazoa</taxon>
        <taxon>Ecdysozoa</taxon>
        <taxon>Arthropoda</taxon>
        <taxon>Crustacea</taxon>
        <taxon>Multicrustacea</taxon>
        <taxon>Hexanauplia</taxon>
        <taxon>Copepoda</taxon>
        <taxon>Siphonostomatoida</taxon>
        <taxon>Caligidae</taxon>
        <taxon>Lepeophtheirus</taxon>
    </lineage>
</organism>
<keyword evidence="6" id="KW-0808">Transferase</keyword>
<evidence type="ECO:0000256" key="1">
    <source>
        <dbReference type="ARBA" id="ARBA00001936"/>
    </source>
</evidence>
<comment type="cofactor">
    <cofactor evidence="1">
        <name>Mn(2+)</name>
        <dbReference type="ChEBI" id="CHEBI:29035"/>
    </cofactor>
</comment>
<keyword evidence="13" id="KW-0832">Ubl conjugation</keyword>
<dbReference type="EC" id="2.7.7.7" evidence="5"/>